<evidence type="ECO:0000313" key="4">
    <source>
        <dbReference type="EMBL" id="CAH1190208.1"/>
    </source>
</evidence>
<dbReference type="Pfam" id="PF01478">
    <property type="entry name" value="Peptidase_A24"/>
    <property type="match status" value="1"/>
</dbReference>
<keyword evidence="2" id="KW-1133">Transmembrane helix</keyword>
<feature type="domain" description="Prepilin type IV endopeptidase peptidase" evidence="3">
    <location>
        <begin position="10"/>
        <end position="111"/>
    </location>
</feature>
<dbReference type="EMBL" id="CAKMMF010000001">
    <property type="protein sequence ID" value="CAH1190208.1"/>
    <property type="molecule type" value="Genomic_DNA"/>
</dbReference>
<sequence>MAMTIPYGATAVLLLLALINDLKSMRIPNWLTVSFFTAGCCYQLAANGLEGGWFSLLGVFAGFVPLMVLYLFNGIGAGDVKLFVALGAWIGMTAVIQVLIYAILYGGAVGVVLLLFHRPFGRRLLTGVIAFIVPGFLSQRELLHSWTKDGLRFPFMIVVVPAALTTWWLTDV</sequence>
<comment type="caution">
    <text evidence="4">The sequence shown here is derived from an EMBL/GenBank/DDBJ whole genome shotgun (WGS) entry which is preliminary data.</text>
</comment>
<keyword evidence="2" id="KW-0812">Transmembrane</keyword>
<name>A0ABN8FQA1_9BACL</name>
<evidence type="ECO:0000259" key="3">
    <source>
        <dbReference type="Pfam" id="PF01478"/>
    </source>
</evidence>
<accession>A0ABN8FQA1</accession>
<protein>
    <recommendedName>
        <fullName evidence="3">Prepilin type IV endopeptidase peptidase domain-containing protein</fullName>
    </recommendedName>
</protein>
<dbReference type="InterPro" id="IPR050882">
    <property type="entry name" value="Prepilin_peptidase/N-MTase"/>
</dbReference>
<evidence type="ECO:0000313" key="5">
    <source>
        <dbReference type="Proteomes" id="UP000838686"/>
    </source>
</evidence>
<dbReference type="RefSeq" id="WP_236338435.1">
    <property type="nucleotide sequence ID" value="NZ_CAKMMF010000001.1"/>
</dbReference>
<feature type="transmembrane region" description="Helical" evidence="2">
    <location>
        <begin position="84"/>
        <end position="114"/>
    </location>
</feature>
<dbReference type="PANTHER" id="PTHR30487:SF0">
    <property type="entry name" value="PREPILIN LEADER PEPTIDASE_N-METHYLTRANSFERASE-RELATED"/>
    <property type="match status" value="1"/>
</dbReference>
<evidence type="ECO:0000256" key="1">
    <source>
        <dbReference type="ARBA" id="ARBA00005801"/>
    </source>
</evidence>
<feature type="transmembrane region" description="Helical" evidence="2">
    <location>
        <begin position="120"/>
        <end position="138"/>
    </location>
</feature>
<organism evidence="4 5">
    <name type="scientific">Paenibacillus plantiphilus</name>
    <dbReference type="NCBI Taxonomy" id="2905650"/>
    <lineage>
        <taxon>Bacteria</taxon>
        <taxon>Bacillati</taxon>
        <taxon>Bacillota</taxon>
        <taxon>Bacilli</taxon>
        <taxon>Bacillales</taxon>
        <taxon>Paenibacillaceae</taxon>
        <taxon>Paenibacillus</taxon>
    </lineage>
</organism>
<dbReference type="Gene3D" id="1.20.120.1220">
    <property type="match status" value="1"/>
</dbReference>
<gene>
    <name evidence="4" type="ORF">PAECIP111893_00229</name>
</gene>
<feature type="transmembrane region" description="Helical" evidence="2">
    <location>
        <begin position="52"/>
        <end position="72"/>
    </location>
</feature>
<dbReference type="InterPro" id="IPR000045">
    <property type="entry name" value="Prepilin_IV_endopep_pep"/>
</dbReference>
<keyword evidence="2" id="KW-0472">Membrane</keyword>
<evidence type="ECO:0000256" key="2">
    <source>
        <dbReference type="SAM" id="Phobius"/>
    </source>
</evidence>
<proteinExistence type="inferred from homology"/>
<dbReference type="PANTHER" id="PTHR30487">
    <property type="entry name" value="TYPE 4 PREPILIN-LIKE PROTEINS LEADER PEPTIDE-PROCESSING ENZYME"/>
    <property type="match status" value="1"/>
</dbReference>
<feature type="transmembrane region" description="Helical" evidence="2">
    <location>
        <begin position="150"/>
        <end position="169"/>
    </location>
</feature>
<dbReference type="Proteomes" id="UP000838686">
    <property type="component" value="Unassembled WGS sequence"/>
</dbReference>
<comment type="similarity">
    <text evidence="1">Belongs to the peptidase A24 family.</text>
</comment>
<reference evidence="4" key="1">
    <citation type="submission" date="2022-01" db="EMBL/GenBank/DDBJ databases">
        <authorList>
            <person name="Criscuolo A."/>
        </authorList>
    </citation>
    <scope>NUCLEOTIDE SEQUENCE</scope>
    <source>
        <strain evidence="4">CIP111893</strain>
    </source>
</reference>
<keyword evidence="5" id="KW-1185">Reference proteome</keyword>